<dbReference type="EMBL" id="JARQWQ010000043">
    <property type="protein sequence ID" value="KAK2558727.1"/>
    <property type="molecule type" value="Genomic_DNA"/>
</dbReference>
<dbReference type="AlphaFoldDB" id="A0AAD9QCE8"/>
<gene>
    <name evidence="1" type="ORF">P5673_018934</name>
</gene>
<dbReference type="Proteomes" id="UP001249851">
    <property type="component" value="Unassembled WGS sequence"/>
</dbReference>
<organism evidence="1 2">
    <name type="scientific">Acropora cervicornis</name>
    <name type="common">Staghorn coral</name>
    <dbReference type="NCBI Taxonomy" id="6130"/>
    <lineage>
        <taxon>Eukaryota</taxon>
        <taxon>Metazoa</taxon>
        <taxon>Cnidaria</taxon>
        <taxon>Anthozoa</taxon>
        <taxon>Hexacorallia</taxon>
        <taxon>Scleractinia</taxon>
        <taxon>Astrocoeniina</taxon>
        <taxon>Acroporidae</taxon>
        <taxon>Acropora</taxon>
    </lineage>
</organism>
<evidence type="ECO:0000313" key="1">
    <source>
        <dbReference type="EMBL" id="KAK2558727.1"/>
    </source>
</evidence>
<accession>A0AAD9QCE8</accession>
<name>A0AAD9QCE8_ACRCE</name>
<proteinExistence type="predicted"/>
<reference evidence="1" key="1">
    <citation type="journal article" date="2023" name="G3 (Bethesda)">
        <title>Whole genome assembly and annotation of the endangered Caribbean coral Acropora cervicornis.</title>
        <authorList>
            <person name="Selwyn J.D."/>
            <person name="Vollmer S.V."/>
        </authorList>
    </citation>
    <scope>NUCLEOTIDE SEQUENCE</scope>
    <source>
        <strain evidence="1">K2</strain>
    </source>
</reference>
<comment type="caution">
    <text evidence="1">The sequence shown here is derived from an EMBL/GenBank/DDBJ whole genome shotgun (WGS) entry which is preliminary data.</text>
</comment>
<keyword evidence="2" id="KW-1185">Reference proteome</keyword>
<evidence type="ECO:0000313" key="2">
    <source>
        <dbReference type="Proteomes" id="UP001249851"/>
    </source>
</evidence>
<protein>
    <submittedName>
        <fullName evidence="1">Uncharacterized protein</fullName>
    </submittedName>
</protein>
<reference evidence="1" key="2">
    <citation type="journal article" date="2023" name="Science">
        <title>Genomic signatures of disease resistance in endangered staghorn corals.</title>
        <authorList>
            <person name="Vollmer S.V."/>
            <person name="Selwyn J.D."/>
            <person name="Despard B.A."/>
            <person name="Roesel C.L."/>
        </authorList>
    </citation>
    <scope>NUCLEOTIDE SEQUENCE</scope>
    <source>
        <strain evidence="1">K2</strain>
    </source>
</reference>
<sequence length="393" mass="45240">MQRPFAKEHCTCDCPNSPDAPNMESEEYFEVNDKTENVEGKETENECEEPEFWEGIPEEILNDIQSVGQEEPLPEPRHKSSVTKKLTSLLQCFVLFMLLWQANCKLSNNGLEWLLRFLFQFLHLLGVTCNCEYLVEFCAMFPTSLYVLRKIVGLDRDDFVKYVVCPTCSSLHEPGNCTQRIGDRIVAKCCTNKAFKKGNRAKECGTKLAKRVVLSDGKECYYPFKVYCFNSVINQLEAMLKKPNKLMQLDSDDRQLLAETYQSMYPDKHILPDMVGEVCRKYSSVLLAGEKIGSRLECRSLRSARIMASWADQDGQGGQYQMHVFACVRWYKEDLQRELYRRPVETWKLRSFSPAGPATFLPVQRCYCKFATAQVEVNGVVKQIVCPIQRTFC</sequence>